<proteinExistence type="predicted"/>
<feature type="compositionally biased region" description="Pro residues" evidence="1">
    <location>
        <begin position="157"/>
        <end position="167"/>
    </location>
</feature>
<feature type="region of interest" description="Disordered" evidence="1">
    <location>
        <begin position="142"/>
        <end position="203"/>
    </location>
</feature>
<evidence type="ECO:0000313" key="2">
    <source>
        <dbReference type="EMBL" id="MPC71337.1"/>
    </source>
</evidence>
<gene>
    <name evidence="2" type="ORF">E2C01_065614</name>
</gene>
<feature type="region of interest" description="Disordered" evidence="1">
    <location>
        <begin position="74"/>
        <end position="103"/>
    </location>
</feature>
<evidence type="ECO:0000256" key="1">
    <source>
        <dbReference type="SAM" id="MobiDB-lite"/>
    </source>
</evidence>
<dbReference type="AlphaFoldDB" id="A0A5B7HQ26"/>
<name>A0A5B7HQ26_PORTR</name>
<reference evidence="2 3" key="1">
    <citation type="submission" date="2019-05" db="EMBL/GenBank/DDBJ databases">
        <title>Another draft genome of Portunus trituberculatus and its Hox gene families provides insights of decapod evolution.</title>
        <authorList>
            <person name="Jeong J.-H."/>
            <person name="Song I."/>
            <person name="Kim S."/>
            <person name="Choi T."/>
            <person name="Kim D."/>
            <person name="Ryu S."/>
            <person name="Kim W."/>
        </authorList>
    </citation>
    <scope>NUCLEOTIDE SEQUENCE [LARGE SCALE GENOMIC DNA]</scope>
    <source>
        <tissue evidence="2">Muscle</tissue>
    </source>
</reference>
<sequence>MRDLPPSLGAFLPLATRPRSNVARPPECQLTCRRGVEGGGAGRGGAGSGGADGGCQSERVIQVFSSAVSIFGGGEGRPPSCASTPTSPPPSSPSSPPRSSLHQLSLKSYKKIAPLLTSPALAGRKDATTVFAAHVSRSHNPPVPCNTRLKGRMSTPPVEPIAAPPTHRPATLVSRGRRPEPLPSSAGAPRDGWIVRCRRRPGH</sequence>
<evidence type="ECO:0000313" key="3">
    <source>
        <dbReference type="Proteomes" id="UP000324222"/>
    </source>
</evidence>
<keyword evidence="3" id="KW-1185">Reference proteome</keyword>
<dbReference type="Proteomes" id="UP000324222">
    <property type="component" value="Unassembled WGS sequence"/>
</dbReference>
<feature type="compositionally biased region" description="Pro residues" evidence="1">
    <location>
        <begin position="86"/>
        <end position="96"/>
    </location>
</feature>
<organism evidence="2 3">
    <name type="scientific">Portunus trituberculatus</name>
    <name type="common">Swimming crab</name>
    <name type="synonym">Neptunus trituberculatus</name>
    <dbReference type="NCBI Taxonomy" id="210409"/>
    <lineage>
        <taxon>Eukaryota</taxon>
        <taxon>Metazoa</taxon>
        <taxon>Ecdysozoa</taxon>
        <taxon>Arthropoda</taxon>
        <taxon>Crustacea</taxon>
        <taxon>Multicrustacea</taxon>
        <taxon>Malacostraca</taxon>
        <taxon>Eumalacostraca</taxon>
        <taxon>Eucarida</taxon>
        <taxon>Decapoda</taxon>
        <taxon>Pleocyemata</taxon>
        <taxon>Brachyura</taxon>
        <taxon>Eubrachyura</taxon>
        <taxon>Portunoidea</taxon>
        <taxon>Portunidae</taxon>
        <taxon>Portuninae</taxon>
        <taxon>Portunus</taxon>
    </lineage>
</organism>
<dbReference type="EMBL" id="VSRR010032708">
    <property type="protein sequence ID" value="MPC71337.1"/>
    <property type="molecule type" value="Genomic_DNA"/>
</dbReference>
<accession>A0A5B7HQ26</accession>
<protein>
    <submittedName>
        <fullName evidence="2">Uncharacterized protein</fullName>
    </submittedName>
</protein>
<feature type="region of interest" description="Disordered" evidence="1">
    <location>
        <begin position="1"/>
        <end position="26"/>
    </location>
</feature>
<comment type="caution">
    <text evidence="2">The sequence shown here is derived from an EMBL/GenBank/DDBJ whole genome shotgun (WGS) entry which is preliminary data.</text>
</comment>